<dbReference type="GO" id="GO:0003723">
    <property type="term" value="F:RNA binding"/>
    <property type="evidence" value="ECO:0007669"/>
    <property type="project" value="InterPro"/>
</dbReference>
<sequence>MKVKYRLWDAIDLFYACGTATSESYTQLGLECVQANDVAQAKRLQSHMDLHLFQHNGTFLYNRLLHLYVKCGKVDDARKLFGKMQKRDVISWNAMLFA</sequence>
<dbReference type="EMBL" id="VOIH02000003">
    <property type="protein sequence ID" value="KAF3450429.1"/>
    <property type="molecule type" value="Genomic_DNA"/>
</dbReference>
<keyword evidence="1" id="KW-0677">Repeat</keyword>
<dbReference type="AlphaFoldDB" id="A0A8K0HDY9"/>
<evidence type="ECO:0000313" key="3">
    <source>
        <dbReference type="EMBL" id="KAF3450429.1"/>
    </source>
</evidence>
<dbReference type="InterPro" id="IPR046960">
    <property type="entry name" value="PPR_At4g14850-like_plant"/>
</dbReference>
<proteinExistence type="predicted"/>
<protein>
    <recommendedName>
        <fullName evidence="5">Pentatricopeptide repeat-containing protein</fullName>
    </recommendedName>
</protein>
<evidence type="ECO:0000256" key="1">
    <source>
        <dbReference type="ARBA" id="ARBA00022737"/>
    </source>
</evidence>
<dbReference type="InterPro" id="IPR002885">
    <property type="entry name" value="PPR_rpt"/>
</dbReference>
<dbReference type="NCBIfam" id="TIGR00756">
    <property type="entry name" value="PPR"/>
    <property type="match status" value="1"/>
</dbReference>
<evidence type="ECO:0000256" key="2">
    <source>
        <dbReference type="PROSITE-ProRule" id="PRU00708"/>
    </source>
</evidence>
<dbReference type="PANTHER" id="PTHR47926">
    <property type="entry name" value="PENTATRICOPEPTIDE REPEAT-CONTAINING PROTEIN"/>
    <property type="match status" value="1"/>
</dbReference>
<evidence type="ECO:0000313" key="4">
    <source>
        <dbReference type="Proteomes" id="UP000796880"/>
    </source>
</evidence>
<comment type="caution">
    <text evidence="3">The sequence shown here is derived from an EMBL/GenBank/DDBJ whole genome shotgun (WGS) entry which is preliminary data.</text>
</comment>
<name>A0A8K0HDY9_9ROSA</name>
<dbReference type="Proteomes" id="UP000796880">
    <property type="component" value="Unassembled WGS sequence"/>
</dbReference>
<dbReference type="Pfam" id="PF13041">
    <property type="entry name" value="PPR_2"/>
    <property type="match status" value="1"/>
</dbReference>
<dbReference type="InterPro" id="IPR011990">
    <property type="entry name" value="TPR-like_helical_dom_sf"/>
</dbReference>
<keyword evidence="4" id="KW-1185">Reference proteome</keyword>
<dbReference type="GO" id="GO:0009451">
    <property type="term" value="P:RNA modification"/>
    <property type="evidence" value="ECO:0007669"/>
    <property type="project" value="InterPro"/>
</dbReference>
<evidence type="ECO:0008006" key="5">
    <source>
        <dbReference type="Google" id="ProtNLM"/>
    </source>
</evidence>
<dbReference type="OrthoDB" id="1721147at2759"/>
<dbReference type="Gene3D" id="1.25.40.10">
    <property type="entry name" value="Tetratricopeptide repeat domain"/>
    <property type="match status" value="1"/>
</dbReference>
<dbReference type="PROSITE" id="PS51375">
    <property type="entry name" value="PPR"/>
    <property type="match status" value="1"/>
</dbReference>
<feature type="repeat" description="PPR" evidence="2">
    <location>
        <begin position="57"/>
        <end position="91"/>
    </location>
</feature>
<gene>
    <name evidence="3" type="ORF">FNV43_RR06510</name>
</gene>
<organism evidence="3 4">
    <name type="scientific">Rhamnella rubrinervis</name>
    <dbReference type="NCBI Taxonomy" id="2594499"/>
    <lineage>
        <taxon>Eukaryota</taxon>
        <taxon>Viridiplantae</taxon>
        <taxon>Streptophyta</taxon>
        <taxon>Embryophyta</taxon>
        <taxon>Tracheophyta</taxon>
        <taxon>Spermatophyta</taxon>
        <taxon>Magnoliopsida</taxon>
        <taxon>eudicotyledons</taxon>
        <taxon>Gunneridae</taxon>
        <taxon>Pentapetalae</taxon>
        <taxon>rosids</taxon>
        <taxon>fabids</taxon>
        <taxon>Rosales</taxon>
        <taxon>Rhamnaceae</taxon>
        <taxon>rhamnoid group</taxon>
        <taxon>Rhamneae</taxon>
        <taxon>Rhamnella</taxon>
    </lineage>
</organism>
<reference evidence="3" key="1">
    <citation type="submission" date="2020-03" db="EMBL/GenBank/DDBJ databases">
        <title>A high-quality chromosome-level genome assembly of a woody plant with both climbing and erect habits, Rhamnella rubrinervis.</title>
        <authorList>
            <person name="Lu Z."/>
            <person name="Yang Y."/>
            <person name="Zhu X."/>
            <person name="Sun Y."/>
        </authorList>
    </citation>
    <scope>NUCLEOTIDE SEQUENCE</scope>
    <source>
        <strain evidence="3">BYM</strain>
        <tissue evidence="3">Leaf</tissue>
    </source>
</reference>
<accession>A0A8K0HDY9</accession>